<keyword evidence="2" id="KW-0614">Plasmid</keyword>
<dbReference type="SUPFAM" id="SSF51695">
    <property type="entry name" value="PLC-like phosphodiesterases"/>
    <property type="match status" value="1"/>
</dbReference>
<gene>
    <name evidence="2" type="ORF">KUM34_026760</name>
</gene>
<dbReference type="RefSeq" id="WP_229580636.1">
    <property type="nucleotide sequence ID" value="NZ_CP083975.1"/>
</dbReference>
<evidence type="ECO:0000313" key="3">
    <source>
        <dbReference type="Proteomes" id="UP001162740"/>
    </source>
</evidence>
<evidence type="ECO:0000259" key="1">
    <source>
        <dbReference type="PROSITE" id="PS51704"/>
    </source>
</evidence>
<evidence type="ECO:0000313" key="2">
    <source>
        <dbReference type="EMBL" id="UZF48009.1"/>
    </source>
</evidence>
<dbReference type="GO" id="GO:0008081">
    <property type="term" value="F:phosphoric diester hydrolase activity"/>
    <property type="evidence" value="ECO:0007669"/>
    <property type="project" value="InterPro"/>
</dbReference>
<accession>A0AA47AA38</accession>
<dbReference type="Gene3D" id="3.20.20.190">
    <property type="entry name" value="Phosphatidylinositol (PI) phosphodiesterase"/>
    <property type="match status" value="1"/>
</dbReference>
<geneLocation type="plasmid" evidence="2 3">
    <name>pGD02.2.1</name>
</geneLocation>
<dbReference type="Proteomes" id="UP001162740">
    <property type="component" value="Plasmid pGD02.2.1"/>
</dbReference>
<proteinExistence type="predicted"/>
<dbReference type="Pfam" id="PF03009">
    <property type="entry name" value="GDPD"/>
    <property type="match status" value="1"/>
</dbReference>
<protein>
    <submittedName>
        <fullName evidence="2">Glycerophosphodiester phosphodiesterase</fullName>
    </submittedName>
</protein>
<sequence length="257" mass="27839">MIPDTTHPHGRSDTYAVVGHRGAKDLSPENTLESFRLAEEIGVHELEFDVRLSADGVAIVLHDATLDRTAANEAGRGLGPVAELTYEQIRAVDIGDGRHVPTLGEVLAATTVALQVEIKAVEACEEIARVVAGRPHDAPRIRFTSFQPDALRRMHALAPEISRGLITHGYPDAERHPDGIENVLAEVEADAFYCGWDGLTDELVQRMQAAGYQMGGWPVRSLDDVRRGLTLGFNGGTVDDPQAGIAWLAQAREAIAR</sequence>
<organism evidence="2 3">
    <name type="scientific">Rhodococcus rhodochrous</name>
    <dbReference type="NCBI Taxonomy" id="1829"/>
    <lineage>
        <taxon>Bacteria</taxon>
        <taxon>Bacillati</taxon>
        <taxon>Actinomycetota</taxon>
        <taxon>Actinomycetes</taxon>
        <taxon>Mycobacteriales</taxon>
        <taxon>Nocardiaceae</taxon>
        <taxon>Rhodococcus</taxon>
    </lineage>
</organism>
<dbReference type="PANTHER" id="PTHR46211">
    <property type="entry name" value="GLYCEROPHOSPHORYL DIESTER PHOSPHODIESTERASE"/>
    <property type="match status" value="1"/>
</dbReference>
<feature type="domain" description="GP-PDE" evidence="1">
    <location>
        <begin position="15"/>
        <end position="248"/>
    </location>
</feature>
<dbReference type="PANTHER" id="PTHR46211:SF14">
    <property type="entry name" value="GLYCEROPHOSPHODIESTER PHOSPHODIESTERASE"/>
    <property type="match status" value="1"/>
</dbReference>
<dbReference type="GO" id="GO:0006629">
    <property type="term" value="P:lipid metabolic process"/>
    <property type="evidence" value="ECO:0007669"/>
    <property type="project" value="InterPro"/>
</dbReference>
<dbReference type="InterPro" id="IPR017946">
    <property type="entry name" value="PLC-like_Pdiesterase_TIM-brl"/>
</dbReference>
<dbReference type="InterPro" id="IPR030395">
    <property type="entry name" value="GP_PDE_dom"/>
</dbReference>
<dbReference type="AlphaFoldDB" id="A0AA47AA38"/>
<reference evidence="2 3" key="1">
    <citation type="journal article" date="2021" name="Front. Microbiol.">
        <title>Bacterial Transformation of Aromatic Monomers in Softwood Black Liquor.</title>
        <authorList>
            <person name="Navas L.E."/>
            <person name="Dexter G."/>
            <person name="Liu J."/>
            <person name="Levy-Booth D."/>
            <person name="Cho M."/>
            <person name="Jang S.K."/>
            <person name="Mansfield S.D."/>
            <person name="Renneckar S."/>
            <person name="Mohn W.W."/>
            <person name="Eltis L.D."/>
        </authorList>
    </citation>
    <scope>NUCLEOTIDE SEQUENCE [LARGE SCALE GENOMIC DNA]</scope>
    <source>
        <strain evidence="2 3">GD02</strain>
    </source>
</reference>
<name>A0AA47AA38_RHORH</name>
<dbReference type="PROSITE" id="PS51704">
    <property type="entry name" value="GP_PDE"/>
    <property type="match status" value="1"/>
</dbReference>
<dbReference type="EMBL" id="CP083975">
    <property type="protein sequence ID" value="UZF48009.1"/>
    <property type="molecule type" value="Genomic_DNA"/>
</dbReference>